<dbReference type="AlphaFoldDB" id="A0A7H0LHF4"/>
<evidence type="ECO:0000313" key="2">
    <source>
        <dbReference type="EMBL" id="QNQ09107.1"/>
    </source>
</evidence>
<dbReference type="KEGG" id="spap:H3Z74_20885"/>
<keyword evidence="1" id="KW-1133">Transmembrane helix</keyword>
<dbReference type="Pfam" id="PF14235">
    <property type="entry name" value="DUF4337"/>
    <property type="match status" value="1"/>
</dbReference>
<reference evidence="2 3" key="1">
    <citation type="submission" date="2020-09" db="EMBL/GenBank/DDBJ databases">
        <title>Sphingomonas sp., a new species isolated from pork steak.</title>
        <authorList>
            <person name="Heidler von Heilborn D."/>
        </authorList>
    </citation>
    <scope>NUCLEOTIDE SEQUENCE [LARGE SCALE GENOMIC DNA]</scope>
    <source>
        <strain evidence="3">S8-3T</strain>
    </source>
</reference>
<keyword evidence="1" id="KW-0472">Membrane</keyword>
<proteinExistence type="predicted"/>
<dbReference type="InterPro" id="IPR025570">
    <property type="entry name" value="DUF4337"/>
</dbReference>
<sequence length="192" mass="20410">MEVEVTAEAKDKRLNRWVAITVVILSVFMGLGNIKDGNIVQAMQQAKADSVDRWGEYQATKTKTHIAETARSEIAILAATFSPALPSAKVAAATLAETDAKIAKYHAEAPKLAREAQGFADQYDALNVHDDQFDASEALISTAISLAAVAALTESFGLVAASWAFGAFGIFMGVCGFAGWAFHPDILSNFLG</sequence>
<feature type="transmembrane region" description="Helical" evidence="1">
    <location>
        <begin position="156"/>
        <end position="182"/>
    </location>
</feature>
<evidence type="ECO:0000313" key="3">
    <source>
        <dbReference type="Proteomes" id="UP000516148"/>
    </source>
</evidence>
<dbReference type="RefSeq" id="WP_187761430.1">
    <property type="nucleotide sequence ID" value="NZ_CP061038.1"/>
</dbReference>
<accession>A0A7H0LHF4</accession>
<name>A0A7H0LHF4_9SPHN</name>
<evidence type="ECO:0000256" key="1">
    <source>
        <dbReference type="SAM" id="Phobius"/>
    </source>
</evidence>
<organism evidence="2 3">
    <name type="scientific">Sphingomonas alpina</name>
    <dbReference type="NCBI Taxonomy" id="653931"/>
    <lineage>
        <taxon>Bacteria</taxon>
        <taxon>Pseudomonadati</taxon>
        <taxon>Pseudomonadota</taxon>
        <taxon>Alphaproteobacteria</taxon>
        <taxon>Sphingomonadales</taxon>
        <taxon>Sphingomonadaceae</taxon>
        <taxon>Sphingomonas</taxon>
    </lineage>
</organism>
<keyword evidence="3" id="KW-1185">Reference proteome</keyword>
<dbReference type="Proteomes" id="UP000516148">
    <property type="component" value="Chromosome"/>
</dbReference>
<keyword evidence="1" id="KW-0812">Transmembrane</keyword>
<dbReference type="EMBL" id="CP061038">
    <property type="protein sequence ID" value="QNQ09107.1"/>
    <property type="molecule type" value="Genomic_DNA"/>
</dbReference>
<protein>
    <submittedName>
        <fullName evidence="2">DUF4337 domain-containing protein</fullName>
    </submittedName>
</protein>
<feature type="transmembrane region" description="Helical" evidence="1">
    <location>
        <begin position="17"/>
        <end position="34"/>
    </location>
</feature>
<gene>
    <name evidence="2" type="ORF">H3Z74_20885</name>
</gene>